<dbReference type="GO" id="GO:0005737">
    <property type="term" value="C:cytoplasm"/>
    <property type="evidence" value="ECO:0007669"/>
    <property type="project" value="TreeGrafter"/>
</dbReference>
<dbReference type="EMBL" id="NBIM01000001">
    <property type="protein sequence ID" value="OXY82459.1"/>
    <property type="molecule type" value="Genomic_DNA"/>
</dbReference>
<dbReference type="InterPro" id="IPR001279">
    <property type="entry name" value="Metallo-B-lactamas"/>
</dbReference>
<gene>
    <name evidence="2" type="ORF">B6S08_02715</name>
</gene>
<protein>
    <submittedName>
        <fullName evidence="2">Hydrolase</fullName>
    </submittedName>
</protein>
<dbReference type="PANTHER" id="PTHR15032">
    <property type="entry name" value="N-ACYL-PHOSPHATIDYLETHANOLAMINE-HYDROLYZING PHOSPHOLIPASE D"/>
    <property type="match status" value="1"/>
</dbReference>
<dbReference type="Pfam" id="PF12706">
    <property type="entry name" value="Lactamase_B_2"/>
    <property type="match status" value="1"/>
</dbReference>
<dbReference type="GO" id="GO:0016787">
    <property type="term" value="F:hydrolase activity"/>
    <property type="evidence" value="ECO:0007669"/>
    <property type="project" value="UniProtKB-KW"/>
</dbReference>
<evidence type="ECO:0000313" key="2">
    <source>
        <dbReference type="EMBL" id="OXY82459.1"/>
    </source>
</evidence>
<dbReference type="SUPFAM" id="SSF56281">
    <property type="entry name" value="Metallo-hydrolase/oxidoreductase"/>
    <property type="match status" value="1"/>
</dbReference>
<dbReference type="OrthoDB" id="9805728at2"/>
<dbReference type="Gene3D" id="3.60.15.10">
    <property type="entry name" value="Ribonuclease Z/Hydroxyacylglutathione hydrolase-like"/>
    <property type="match status" value="1"/>
</dbReference>
<evidence type="ECO:0000259" key="1">
    <source>
        <dbReference type="Pfam" id="PF12706"/>
    </source>
</evidence>
<keyword evidence="2" id="KW-0378">Hydrolase</keyword>
<feature type="domain" description="Metallo-beta-lactamase" evidence="1">
    <location>
        <begin position="99"/>
        <end position="293"/>
    </location>
</feature>
<proteinExistence type="predicted"/>
<keyword evidence="3" id="KW-1185">Reference proteome</keyword>
<accession>A0A233RGF4</accession>
<dbReference type="Proteomes" id="UP000242757">
    <property type="component" value="Unassembled WGS sequence"/>
</dbReference>
<name>A0A233RGF4_9GAMM</name>
<dbReference type="PANTHER" id="PTHR15032:SF4">
    <property type="entry name" value="N-ACYL-PHOSPHATIDYLETHANOLAMINE-HYDROLYZING PHOSPHOLIPASE D"/>
    <property type="match status" value="1"/>
</dbReference>
<dbReference type="InterPro" id="IPR036866">
    <property type="entry name" value="RibonucZ/Hydroxyglut_hydro"/>
</dbReference>
<evidence type="ECO:0000313" key="3">
    <source>
        <dbReference type="Proteomes" id="UP000242757"/>
    </source>
</evidence>
<organism evidence="2 3">
    <name type="scientific">Oceanimonas doudoroffii</name>
    <dbReference type="NCBI Taxonomy" id="84158"/>
    <lineage>
        <taxon>Bacteria</taxon>
        <taxon>Pseudomonadati</taxon>
        <taxon>Pseudomonadota</taxon>
        <taxon>Gammaproteobacteria</taxon>
        <taxon>Aeromonadales</taxon>
        <taxon>Aeromonadaceae</taxon>
        <taxon>Oceanimonas</taxon>
    </lineage>
</organism>
<comment type="caution">
    <text evidence="2">The sequence shown here is derived from an EMBL/GenBank/DDBJ whole genome shotgun (WGS) entry which is preliminary data.</text>
</comment>
<reference evidence="2 3" key="1">
    <citation type="submission" date="2017-08" db="EMBL/GenBank/DDBJ databases">
        <title>A Genome Sequence of Oceanimonas doudoroffii ATCC 27123T.</title>
        <authorList>
            <person name="Brennan M.A."/>
            <person name="Maclea K.S."/>
            <person name="Mcclelland W.D."/>
            <person name="Trachtenberg A.M."/>
        </authorList>
    </citation>
    <scope>NUCLEOTIDE SEQUENCE [LARGE SCALE GENOMIC DNA]</scope>
    <source>
        <strain evidence="2 3">ATCC 27123</strain>
    </source>
</reference>
<sequence>MKSRWLIMAGGVVMAVSLLKGCSTEQQKFYNTGMSNSAENSSLWEVAKMYWRTERVAPRPTATLPLRNIPAAELAEPSPEARVYRLGHSSVLIQLDGQTILTDPVFSERASPVQWMGPKRFHPLPLELSALPPIAAVVISHDHYDHLDKASILALNDKVARFLVPLRVGNHLRRWGVDDDKIIELDWWQSHSLGSITFTATPAQHFSGRGLRDKDHTLWAGWAIAGQAANLFFSGDSGYFDGFRDIGERLGPFDLTLIETGAYNQLWSSIHMLPEQSVQAHIDLRGEVMLPIHNSTFDLALHDWFEPLERATAAGWDRNVRVVTPMIGAAVRVHNPQVTGFWWQTDVATELANEGEARAEVR</sequence>
<dbReference type="AlphaFoldDB" id="A0A233RGF4"/>